<feature type="domain" description="HTH cro/C1-type" evidence="1">
    <location>
        <begin position="18"/>
        <end position="71"/>
    </location>
</feature>
<dbReference type="STRING" id="114686.BM536_014710"/>
<dbReference type="SUPFAM" id="SSF47413">
    <property type="entry name" value="lambda repressor-like DNA-binding domains"/>
    <property type="match status" value="1"/>
</dbReference>
<dbReference type="InterPro" id="IPR001387">
    <property type="entry name" value="Cro/C1-type_HTH"/>
</dbReference>
<dbReference type="InterPro" id="IPR010982">
    <property type="entry name" value="Lambda_DNA-bd_dom_sf"/>
</dbReference>
<protein>
    <submittedName>
        <fullName evidence="2">Transcriptional regulator</fullName>
    </submittedName>
</protein>
<organism evidence="2 3">
    <name type="scientific">Streptomyces phaeoluteigriseus</name>
    <dbReference type="NCBI Taxonomy" id="114686"/>
    <lineage>
        <taxon>Bacteria</taxon>
        <taxon>Bacillati</taxon>
        <taxon>Actinomycetota</taxon>
        <taxon>Actinomycetes</taxon>
        <taxon>Kitasatosporales</taxon>
        <taxon>Streptomycetaceae</taxon>
        <taxon>Streptomyces</taxon>
        <taxon>Streptomyces aurantiacus group</taxon>
    </lineage>
</organism>
<accession>A0A1V6MTU9</accession>
<sequence>MPQRSNPTARQVRLGTELRKMRERAGMTAREAAVAIGSNHMMLSHQEAGRAGISEGRVLRLAEIYGCEDELLANALVAMANERGKRWWQAYRDRIASSFLDVAELEHHATYIRTYQVVHIPGLFQIEDYMRAVFGLSAPQLTDTERELQIQHRLQRQQLIEPEARVPQEAIIHESALRMRFGGRKAARAQLDRILELAHRDNISVRVVTYDAEGFAGLGSPVMYVGGAVPQLDTVQLDALHGVLFLDAEAQLAWYRVLFDRMRDLALTVEASQDFIHRLARQI</sequence>
<dbReference type="EMBL" id="MPOH02000011">
    <property type="protein sequence ID" value="OQD55736.1"/>
    <property type="molecule type" value="Genomic_DNA"/>
</dbReference>
<evidence type="ECO:0000313" key="3">
    <source>
        <dbReference type="Proteomes" id="UP000184286"/>
    </source>
</evidence>
<comment type="caution">
    <text evidence="2">The sequence shown here is derived from an EMBL/GenBank/DDBJ whole genome shotgun (WGS) entry which is preliminary data.</text>
</comment>
<dbReference type="RefSeq" id="WP_073496892.1">
    <property type="nucleotide sequence ID" value="NZ_MPOH02000011.1"/>
</dbReference>
<evidence type="ECO:0000313" key="2">
    <source>
        <dbReference type="EMBL" id="OQD55736.1"/>
    </source>
</evidence>
<gene>
    <name evidence="2" type="ORF">BM536_014710</name>
</gene>
<reference evidence="2 3" key="2">
    <citation type="submission" date="2017-02" db="EMBL/GenBank/DDBJ databases">
        <title>Draft genome sequence of Streptomyces phaeoluteigriseus type strain DSM41896.</title>
        <authorList>
            <person name="Salih T.S."/>
            <person name="Algora Gallardo L."/>
            <person name="Melo Santos T."/>
            <person name="Filgueira Martinez S."/>
            <person name="Herron P.R."/>
        </authorList>
    </citation>
    <scope>NUCLEOTIDE SEQUENCE [LARGE SCALE GENOMIC DNA]</scope>
    <source>
        <strain evidence="2 3">DSM 41896</strain>
    </source>
</reference>
<dbReference type="InterPro" id="IPR043917">
    <property type="entry name" value="DUF5753"/>
</dbReference>
<name>A0A1V6MTU9_9ACTN</name>
<dbReference type="CDD" id="cd00093">
    <property type="entry name" value="HTH_XRE"/>
    <property type="match status" value="1"/>
</dbReference>
<proteinExistence type="predicted"/>
<reference evidence="3" key="1">
    <citation type="submission" date="2016-11" db="EMBL/GenBank/DDBJ databases">
        <authorList>
            <person name="Schniete J.K."/>
            <person name="Salih T."/>
            <person name="Algora Gallardo L."/>
            <person name="Martinez Fernandez S."/>
            <person name="Herron P.R."/>
        </authorList>
    </citation>
    <scope>NUCLEOTIDE SEQUENCE [LARGE SCALE GENOMIC DNA]</scope>
    <source>
        <strain evidence="3">DSM 41896</strain>
    </source>
</reference>
<dbReference type="Proteomes" id="UP000184286">
    <property type="component" value="Unassembled WGS sequence"/>
</dbReference>
<dbReference type="PROSITE" id="PS50943">
    <property type="entry name" value="HTH_CROC1"/>
    <property type="match status" value="1"/>
</dbReference>
<dbReference type="AlphaFoldDB" id="A0A1V6MTU9"/>
<evidence type="ECO:0000259" key="1">
    <source>
        <dbReference type="PROSITE" id="PS50943"/>
    </source>
</evidence>
<dbReference type="SMART" id="SM00530">
    <property type="entry name" value="HTH_XRE"/>
    <property type="match status" value="1"/>
</dbReference>
<dbReference type="GO" id="GO:0003677">
    <property type="term" value="F:DNA binding"/>
    <property type="evidence" value="ECO:0007669"/>
    <property type="project" value="InterPro"/>
</dbReference>
<dbReference type="OrthoDB" id="3462393at2"/>
<dbReference type="Pfam" id="PF19054">
    <property type="entry name" value="DUF5753"/>
    <property type="match status" value="1"/>
</dbReference>
<dbReference type="Pfam" id="PF13560">
    <property type="entry name" value="HTH_31"/>
    <property type="match status" value="1"/>
</dbReference>
<dbReference type="Gene3D" id="1.10.260.40">
    <property type="entry name" value="lambda repressor-like DNA-binding domains"/>
    <property type="match status" value="1"/>
</dbReference>